<evidence type="ECO:0000313" key="2">
    <source>
        <dbReference type="EMBL" id="NJQ14608.1"/>
    </source>
</evidence>
<evidence type="ECO:0000313" key="3">
    <source>
        <dbReference type="Proteomes" id="UP000727056"/>
    </source>
</evidence>
<reference evidence="2 3" key="1">
    <citation type="submission" date="2020-03" db="EMBL/GenBank/DDBJ databases">
        <title>Draft genome of Streptomyces sp. ventii, isolated from the Axial Seamount in the Pacific Ocean, and resequencing of the two type strains Streptomyces lonarensis strain NCL 716 and Streptomyces bohaiensis strain 11A07.</title>
        <authorList>
            <person name="Loughran R.M."/>
            <person name="Pfannmuller K.M."/>
            <person name="Wasson B.J."/>
            <person name="Deadmond M.C."/>
            <person name="Paddock B.E."/>
            <person name="Koyack M.J."/>
            <person name="Gallegos D.A."/>
            <person name="Mitchell E.A."/>
            <person name="Ushijima B."/>
            <person name="Saw J.H."/>
            <person name="Mcphail K.L."/>
            <person name="Videau P."/>
        </authorList>
    </citation>
    <scope>NUCLEOTIDE SEQUENCE [LARGE SCALE GENOMIC DNA]</scope>
    <source>
        <strain evidence="2 3">11A07</strain>
    </source>
</reference>
<keyword evidence="1" id="KW-1133">Transmembrane helix</keyword>
<name>A0ABX1C9M9_9ACTN</name>
<feature type="transmembrane region" description="Helical" evidence="1">
    <location>
        <begin position="171"/>
        <end position="193"/>
    </location>
</feature>
<organism evidence="2 3">
    <name type="scientific">Streptomyces bohaiensis</name>
    <dbReference type="NCBI Taxonomy" id="1431344"/>
    <lineage>
        <taxon>Bacteria</taxon>
        <taxon>Bacillati</taxon>
        <taxon>Actinomycetota</taxon>
        <taxon>Actinomycetes</taxon>
        <taxon>Kitasatosporales</taxon>
        <taxon>Streptomycetaceae</taxon>
        <taxon>Streptomyces</taxon>
    </lineage>
</organism>
<feature type="transmembrane region" description="Helical" evidence="1">
    <location>
        <begin position="15"/>
        <end position="35"/>
    </location>
</feature>
<evidence type="ECO:0000256" key="1">
    <source>
        <dbReference type="SAM" id="Phobius"/>
    </source>
</evidence>
<dbReference type="RefSeq" id="WP_168087403.1">
    <property type="nucleotide sequence ID" value="NZ_BHZH01000066.1"/>
</dbReference>
<sequence>MAEAEFTIRPRGRHWWPAVGFPVLVSAVFVPWAVYDHGGGAAPVVLGAVWVPSAVLLAHLARSRVTLTADAIVVRRLLGRARRVPRSELRAAVTVAVRYLPGAAPVFDLAFLGARGTRLLRLRQVSYATGDLRELARRSGVRPVRLGVRDIPEVVARYPGLLSRPERRPGVSAAVVLAATVAVVVLAVALYAAL</sequence>
<keyword evidence="3" id="KW-1185">Reference proteome</keyword>
<accession>A0ABX1C9M9</accession>
<proteinExistence type="predicted"/>
<evidence type="ECO:0008006" key="4">
    <source>
        <dbReference type="Google" id="ProtNLM"/>
    </source>
</evidence>
<protein>
    <recommendedName>
        <fullName evidence="4">PH domain-containing protein</fullName>
    </recommendedName>
</protein>
<feature type="transmembrane region" description="Helical" evidence="1">
    <location>
        <begin position="41"/>
        <end position="61"/>
    </location>
</feature>
<dbReference type="EMBL" id="JAAVJC010000031">
    <property type="protein sequence ID" value="NJQ14608.1"/>
    <property type="molecule type" value="Genomic_DNA"/>
</dbReference>
<keyword evidence="1" id="KW-0812">Transmembrane</keyword>
<comment type="caution">
    <text evidence="2">The sequence shown here is derived from an EMBL/GenBank/DDBJ whole genome shotgun (WGS) entry which is preliminary data.</text>
</comment>
<dbReference type="Proteomes" id="UP000727056">
    <property type="component" value="Unassembled WGS sequence"/>
</dbReference>
<gene>
    <name evidence="2" type="ORF">HCN52_06545</name>
</gene>
<keyword evidence="1" id="KW-0472">Membrane</keyword>